<evidence type="ECO:0008006" key="3">
    <source>
        <dbReference type="Google" id="ProtNLM"/>
    </source>
</evidence>
<dbReference type="KEGG" id="hlt:I7X12_20000"/>
<name>A0A7U3WTB4_9EURY</name>
<gene>
    <name evidence="1" type="ORF">I7X12_20000</name>
</gene>
<dbReference type="AlphaFoldDB" id="A0A7U3WTB4"/>
<reference evidence="1 2" key="1">
    <citation type="submission" date="2020-12" db="EMBL/GenBank/DDBJ databases">
        <title>Halosimplex halophilum sp. nov. and Halosimplex salinum sp. nov., two new members of the genus Halosimplex.</title>
        <authorList>
            <person name="Cui H.L."/>
        </authorList>
    </citation>
    <scope>NUCLEOTIDE SEQUENCE [LARGE SCALE GENOMIC DNA]</scope>
    <source>
        <strain evidence="1 2">YGH94</strain>
    </source>
</reference>
<evidence type="ECO:0000313" key="2">
    <source>
        <dbReference type="Proteomes" id="UP000595001"/>
    </source>
</evidence>
<keyword evidence="2" id="KW-1185">Reference proteome</keyword>
<proteinExistence type="predicted"/>
<accession>A0A7U3WTB4</accession>
<dbReference type="Proteomes" id="UP000595001">
    <property type="component" value="Chromosome"/>
</dbReference>
<organism evidence="1 2">
    <name type="scientific">Halosimplex litoreum</name>
    <dbReference type="NCBI Taxonomy" id="1198301"/>
    <lineage>
        <taxon>Archaea</taxon>
        <taxon>Methanobacteriati</taxon>
        <taxon>Methanobacteriota</taxon>
        <taxon>Stenosarchaea group</taxon>
        <taxon>Halobacteria</taxon>
        <taxon>Halobacteriales</taxon>
        <taxon>Haloarculaceae</taxon>
        <taxon>Halosimplex</taxon>
    </lineage>
</organism>
<evidence type="ECO:0000313" key="1">
    <source>
        <dbReference type="EMBL" id="QPV65178.1"/>
    </source>
</evidence>
<dbReference type="EMBL" id="CP065856">
    <property type="protein sequence ID" value="QPV65178.1"/>
    <property type="molecule type" value="Genomic_DNA"/>
</dbReference>
<dbReference type="InterPro" id="IPR058335">
    <property type="entry name" value="PccX"/>
</dbReference>
<dbReference type="OrthoDB" id="240700at2157"/>
<sequence length="89" mass="9309">MTLTVDGEEVALSLPADADAAEAAAIASAVGAHVHDRQVAAAAAAAAEDEPDSVDAWTLAGRMKSIGRSRWPKDVRKGDEWKASARSFY</sequence>
<protein>
    <recommendedName>
        <fullName evidence="3">Acc operon protein</fullName>
    </recommendedName>
</protein>
<dbReference type="Pfam" id="PF26062">
    <property type="entry name" value="DUF8022"/>
    <property type="match status" value="1"/>
</dbReference>